<dbReference type="InterPro" id="IPR022585">
    <property type="entry name" value="TraD_N"/>
</dbReference>
<evidence type="ECO:0000256" key="5">
    <source>
        <dbReference type="ARBA" id="ARBA00023136"/>
    </source>
</evidence>
<evidence type="ECO:0000256" key="4">
    <source>
        <dbReference type="ARBA" id="ARBA00022989"/>
    </source>
</evidence>
<dbReference type="EMBL" id="JBFMVT010000001">
    <property type="protein sequence ID" value="MEW7311206.1"/>
    <property type="molecule type" value="Genomic_DNA"/>
</dbReference>
<dbReference type="Pfam" id="PF10412">
    <property type="entry name" value="TrwB_AAD_bind"/>
    <property type="match status" value="1"/>
</dbReference>
<dbReference type="InterPro" id="IPR019476">
    <property type="entry name" value="T4SS_TraD_DNA-bd"/>
</dbReference>
<dbReference type="InterPro" id="IPR014128">
    <property type="entry name" value="T4SS_TraD"/>
</dbReference>
<comment type="subcellular location">
    <subcellularLocation>
        <location evidence="1">Cell membrane</location>
        <topology evidence="1">Multi-pass membrane protein</topology>
    </subcellularLocation>
</comment>
<evidence type="ECO:0000256" key="7">
    <source>
        <dbReference type="SAM" id="Phobius"/>
    </source>
</evidence>
<dbReference type="InterPro" id="IPR051539">
    <property type="entry name" value="T4SS-coupling_protein"/>
</dbReference>
<keyword evidence="11" id="KW-1185">Reference proteome</keyword>
<comment type="caution">
    <text evidence="10">The sequence shown here is derived from an EMBL/GenBank/DDBJ whole genome shotgun (WGS) entry which is preliminary data.</text>
</comment>
<proteinExistence type="predicted"/>
<feature type="domain" description="TraD coupling protein N-terminal" evidence="9">
    <location>
        <begin position="32"/>
        <end position="136"/>
    </location>
</feature>
<keyword evidence="4 7" id="KW-1133">Transmembrane helix</keyword>
<keyword evidence="2" id="KW-1003">Cell membrane</keyword>
<name>A0ABV3NNU9_9ENTR</name>
<evidence type="ECO:0000256" key="3">
    <source>
        <dbReference type="ARBA" id="ARBA00022692"/>
    </source>
</evidence>
<organism evidence="10 11">
    <name type="scientific">Buttiauxella gaviniae</name>
    <dbReference type="NCBI Taxonomy" id="82990"/>
    <lineage>
        <taxon>Bacteria</taxon>
        <taxon>Pseudomonadati</taxon>
        <taxon>Pseudomonadota</taxon>
        <taxon>Gammaproteobacteria</taxon>
        <taxon>Enterobacterales</taxon>
        <taxon>Enterobacteriaceae</taxon>
        <taxon>Buttiauxella</taxon>
    </lineage>
</organism>
<sequence>MSFAGKNLTQGGQMTAYRWRMFLQVNNWIGFWIFILFAVLASAIFLWRIPQETLDNGSLWWFAWMNSSFFELMPASAPKLYDIHYWYAPTQTAMVLKMTLVQIFTDPYMTAMGEQFLDYLQWAGLGSGVFSLAVFMAVSWYIVGIGRRESEDEYLSGMLLTDKPAEVNQLLRKNGELSDLRVGDLHMVRMAEVMNFLMHGTIGVGKSTLIRWLLDYIRKRGDRAIIYDSGCTFTETHYNPATDFILNAHDERCANWQLWGECVDAVDYDNMAASLIPVEGESDPFWVSSSRTIFADLAIRMSADPERSIEKFLKTLLSLSMKSLRDYLANTPSANLVEEKIEKTAISIRSVVTNYAKSLRYLQGLDDGVKPPFTIREWMTKEDYDSSWLFISTQARHRKSVRPLISLWVSLATMMLQSMGENSERRVWFIIDETPSLQRIPELAETLAEARKFGGCFVLGMQNMAQLVHVYGRELAKSIFDLMNTRMYGRSPSAEMAKVVEEELGNQRKRKIREQNSYGLDQVRDGVSLGKDEVNNPIVDYEQVMRLPNLSFYIRLPGEYPVVRLKLKYREQTKHHPGLIERNIRDALSPELEKVIHENERAASVAGLAFPTGDEVLEQGSTDTTISPAATAVPSPKSAVSVPKPAVTASAAAAPLKKATPASVVTEVSAPAKPEAPAITHGKHSEVKSLVTAPESNNVVPLHSTQHPPEAGARSVTTREDIPSALLKLRNRALPSEPSPSGALDMLQRRLISGANNANEADPDTEAGGESMNLDMHLSERGDGGLIVTTAGHSATPESPTDLHRVNRQLAQDEENILRHRDPDDPGYSDYDHDYHDREPEL</sequence>
<feature type="compositionally biased region" description="Basic and acidic residues" evidence="6">
    <location>
        <begin position="816"/>
        <end position="842"/>
    </location>
</feature>
<evidence type="ECO:0000259" key="9">
    <source>
        <dbReference type="Pfam" id="PF12615"/>
    </source>
</evidence>
<dbReference type="NCBIfam" id="TIGR02759">
    <property type="entry name" value="TraD_Ftype"/>
    <property type="match status" value="1"/>
</dbReference>
<feature type="region of interest" description="Disordered" evidence="6">
    <location>
        <begin position="756"/>
        <end position="842"/>
    </location>
</feature>
<accession>A0ABV3NNU9</accession>
<dbReference type="RefSeq" id="WP_367593575.1">
    <property type="nucleotide sequence ID" value="NZ_JBFMVT010000001.1"/>
</dbReference>
<dbReference type="SUPFAM" id="SSF52540">
    <property type="entry name" value="P-loop containing nucleoside triphosphate hydrolases"/>
    <property type="match status" value="1"/>
</dbReference>
<evidence type="ECO:0000256" key="6">
    <source>
        <dbReference type="SAM" id="MobiDB-lite"/>
    </source>
</evidence>
<dbReference type="PANTHER" id="PTHR37937">
    <property type="entry name" value="CONJUGATIVE TRANSFER: DNA TRANSPORT"/>
    <property type="match status" value="1"/>
</dbReference>
<evidence type="ECO:0000313" key="10">
    <source>
        <dbReference type="EMBL" id="MEW7311206.1"/>
    </source>
</evidence>
<gene>
    <name evidence="10" type="primary">traD</name>
    <name evidence="10" type="ORF">AB1E22_00490</name>
</gene>
<keyword evidence="3 7" id="KW-0812">Transmembrane</keyword>
<reference evidence="10 11" key="1">
    <citation type="submission" date="2024-07" db="EMBL/GenBank/DDBJ databases">
        <authorList>
            <person name="Wang L."/>
        </authorList>
    </citation>
    <scope>NUCLEOTIDE SEQUENCE [LARGE SCALE GENOMIC DNA]</scope>
    <source>
        <strain evidence="10 11">WL359</strain>
    </source>
</reference>
<keyword evidence="5 7" id="KW-0472">Membrane</keyword>
<dbReference type="Gene3D" id="3.40.50.300">
    <property type="entry name" value="P-loop containing nucleotide triphosphate hydrolases"/>
    <property type="match status" value="2"/>
</dbReference>
<evidence type="ECO:0000256" key="1">
    <source>
        <dbReference type="ARBA" id="ARBA00004651"/>
    </source>
</evidence>
<dbReference type="InterPro" id="IPR027417">
    <property type="entry name" value="P-loop_NTPase"/>
</dbReference>
<evidence type="ECO:0000259" key="8">
    <source>
        <dbReference type="Pfam" id="PF10412"/>
    </source>
</evidence>
<feature type="transmembrane region" description="Helical" evidence="7">
    <location>
        <begin position="119"/>
        <end position="143"/>
    </location>
</feature>
<feature type="domain" description="Type IV secretion system coupling protein TraD DNA-binding" evidence="8">
    <location>
        <begin position="181"/>
        <end position="568"/>
    </location>
</feature>
<evidence type="ECO:0000256" key="2">
    <source>
        <dbReference type="ARBA" id="ARBA00022475"/>
    </source>
</evidence>
<protein>
    <submittedName>
        <fullName evidence="10">Type IV conjugative transfer system coupling protein TraD</fullName>
    </submittedName>
</protein>
<dbReference type="Pfam" id="PF12615">
    <property type="entry name" value="TraD_N"/>
    <property type="match status" value="1"/>
</dbReference>
<feature type="transmembrane region" description="Helical" evidence="7">
    <location>
        <begin position="28"/>
        <end position="47"/>
    </location>
</feature>
<dbReference type="CDD" id="cd01127">
    <property type="entry name" value="TrwB_TraG_TraD_VirD4"/>
    <property type="match status" value="1"/>
</dbReference>
<dbReference type="Proteomes" id="UP001555342">
    <property type="component" value="Unassembled WGS sequence"/>
</dbReference>
<evidence type="ECO:0000313" key="11">
    <source>
        <dbReference type="Proteomes" id="UP001555342"/>
    </source>
</evidence>
<dbReference type="PANTHER" id="PTHR37937:SF1">
    <property type="entry name" value="CONJUGATIVE TRANSFER: DNA TRANSPORT"/>
    <property type="match status" value="1"/>
</dbReference>